<evidence type="ECO:0000313" key="2">
    <source>
        <dbReference type="EMBL" id="OWQ96439.1"/>
    </source>
</evidence>
<name>A0A246JTV5_9SPHN</name>
<keyword evidence="3" id="KW-1185">Reference proteome</keyword>
<dbReference type="Gene3D" id="1.10.150.20">
    <property type="entry name" value="5' to 3' exonuclease, C-terminal subdomain"/>
    <property type="match status" value="2"/>
</dbReference>
<dbReference type="OrthoDB" id="9794786at2"/>
<dbReference type="EMBL" id="NISJ01000006">
    <property type="protein sequence ID" value="OWQ96439.1"/>
    <property type="molecule type" value="Genomic_DNA"/>
</dbReference>
<dbReference type="SUPFAM" id="SSF47794">
    <property type="entry name" value="Rad51 N-terminal domain-like"/>
    <property type="match status" value="1"/>
</dbReference>
<dbReference type="AlphaFoldDB" id="A0A246JTV5"/>
<evidence type="ECO:0000259" key="1">
    <source>
        <dbReference type="Pfam" id="PF14229"/>
    </source>
</evidence>
<gene>
    <name evidence="2" type="ORF">CDQ91_12780</name>
</gene>
<organism evidence="2 3">
    <name type="scientific">Sphingopyxis witflariensis</name>
    <dbReference type="NCBI Taxonomy" id="173675"/>
    <lineage>
        <taxon>Bacteria</taxon>
        <taxon>Pseudomonadati</taxon>
        <taxon>Pseudomonadota</taxon>
        <taxon>Alphaproteobacteria</taxon>
        <taxon>Sphingomonadales</taxon>
        <taxon>Sphingomonadaceae</taxon>
        <taxon>Sphingopyxis</taxon>
    </lineage>
</organism>
<accession>A0A246JTV5</accession>
<proteinExistence type="predicted"/>
<comment type="caution">
    <text evidence="2">The sequence shown here is derived from an EMBL/GenBank/DDBJ whole genome shotgun (WGS) entry which is preliminary data.</text>
</comment>
<dbReference type="InterPro" id="IPR010995">
    <property type="entry name" value="DNA_repair_Rad51/TF_NusA_a-hlx"/>
</dbReference>
<dbReference type="Proteomes" id="UP000197097">
    <property type="component" value="Unassembled WGS sequence"/>
</dbReference>
<reference evidence="2 3" key="1">
    <citation type="journal article" date="2002" name="Int. J. Syst. Evol. Microbiol.">
        <title>Sphingopyxis witflariensis sp. nov., isolated from activated sludge.</title>
        <authorList>
            <person name="Kampfer P."/>
            <person name="Witzenberger R."/>
            <person name="Denner E.B."/>
            <person name="Busse H.J."/>
            <person name="Neef A."/>
        </authorList>
    </citation>
    <scope>NUCLEOTIDE SEQUENCE [LARGE SCALE GENOMIC DNA]</scope>
    <source>
        <strain evidence="2 3">DSM 14551</strain>
    </source>
</reference>
<evidence type="ECO:0000313" key="3">
    <source>
        <dbReference type="Proteomes" id="UP000197097"/>
    </source>
</evidence>
<dbReference type="Pfam" id="PF14229">
    <property type="entry name" value="DUF4332"/>
    <property type="match status" value="1"/>
</dbReference>
<dbReference type="GO" id="GO:0000166">
    <property type="term" value="F:nucleotide binding"/>
    <property type="evidence" value="ECO:0007669"/>
    <property type="project" value="InterPro"/>
</dbReference>
<dbReference type="InterPro" id="IPR025567">
    <property type="entry name" value="DUF4332"/>
</dbReference>
<sequence>MAYKIDEIEGIGAKYAERLQAAGIKTTDDLLSACGSRKGRDDVAAQTGFSTSQLLKWANMADLMRISGVGEEYSELLEAAGVDTVKELATRNAENLAAKMKEMNEAKKFTRAVPAASQVEKWVDQAKTMDPAISH</sequence>
<feature type="domain" description="DUF4332" evidence="1">
    <location>
        <begin position="9"/>
        <end position="128"/>
    </location>
</feature>
<protein>
    <submittedName>
        <fullName evidence="2">Ferredoxin</fullName>
    </submittedName>
</protein>